<protein>
    <recommendedName>
        <fullName evidence="4">DUF5666 domain-containing protein</fullName>
    </recommendedName>
</protein>
<keyword evidence="3" id="KW-1185">Reference proteome</keyword>
<evidence type="ECO:0000256" key="1">
    <source>
        <dbReference type="SAM" id="SignalP"/>
    </source>
</evidence>
<feature type="signal peptide" evidence="1">
    <location>
        <begin position="1"/>
        <end position="20"/>
    </location>
</feature>
<evidence type="ECO:0000313" key="3">
    <source>
        <dbReference type="Proteomes" id="UP000194474"/>
    </source>
</evidence>
<dbReference type="RefSeq" id="WP_086469005.1">
    <property type="nucleotide sequence ID" value="NZ_FXWK01000001.1"/>
</dbReference>
<feature type="chain" id="PRO_5013187307" description="DUF5666 domain-containing protein" evidence="1">
    <location>
        <begin position="21"/>
        <end position="111"/>
    </location>
</feature>
<dbReference type="EMBL" id="FXWK01000001">
    <property type="protein sequence ID" value="SMQ61679.1"/>
    <property type="molecule type" value="Genomic_DNA"/>
</dbReference>
<proteinExistence type="predicted"/>
<organism evidence="2 3">
    <name type="scientific">Devosia lucknowensis</name>
    <dbReference type="NCBI Taxonomy" id="1096929"/>
    <lineage>
        <taxon>Bacteria</taxon>
        <taxon>Pseudomonadati</taxon>
        <taxon>Pseudomonadota</taxon>
        <taxon>Alphaproteobacteria</taxon>
        <taxon>Hyphomicrobiales</taxon>
        <taxon>Devosiaceae</taxon>
        <taxon>Devosia</taxon>
    </lineage>
</organism>
<evidence type="ECO:0008006" key="4">
    <source>
        <dbReference type="Google" id="ProtNLM"/>
    </source>
</evidence>
<keyword evidence="1" id="KW-0732">Signal</keyword>
<accession>A0A1Y6EH24</accession>
<name>A0A1Y6EH24_9HYPH</name>
<dbReference type="OrthoDB" id="7605450at2"/>
<gene>
    <name evidence="2" type="ORF">SAMN06295905_0555</name>
</gene>
<evidence type="ECO:0000313" key="2">
    <source>
        <dbReference type="EMBL" id="SMQ61679.1"/>
    </source>
</evidence>
<dbReference type="Proteomes" id="UP000194474">
    <property type="component" value="Unassembled WGS sequence"/>
</dbReference>
<dbReference type="AlphaFoldDB" id="A0A1Y6EH24"/>
<reference evidence="3" key="1">
    <citation type="submission" date="2017-04" db="EMBL/GenBank/DDBJ databases">
        <authorList>
            <person name="Varghese N."/>
            <person name="Submissions S."/>
        </authorList>
    </citation>
    <scope>NUCLEOTIDE SEQUENCE [LARGE SCALE GENOMIC DNA]</scope>
</reference>
<sequence>MRAFVLASLAVIASVAPAIADGATEETVFLVGRTNIFCVKAPCPWRGIAPAGGAAGPHALIWSGDALPEVDGDPADVASISQAWNNGDCLVVRGQFTAEVLTVDAVVGPCP</sequence>